<accession>A0A7Y9R0B6</accession>
<dbReference type="AlphaFoldDB" id="A0A7Y9R0B6"/>
<evidence type="ECO:0000313" key="4">
    <source>
        <dbReference type="Proteomes" id="UP000518288"/>
    </source>
</evidence>
<dbReference type="RefSeq" id="WP_246332613.1">
    <property type="nucleotide sequence ID" value="NZ_JACCFH010000001.1"/>
</dbReference>
<dbReference type="SUPFAM" id="SSF103481">
    <property type="entry name" value="Multidrug resistance efflux transporter EmrE"/>
    <property type="match status" value="2"/>
</dbReference>
<dbReference type="PANTHER" id="PTHR22911:SF103">
    <property type="entry name" value="BLR2811 PROTEIN"/>
    <property type="match status" value="1"/>
</dbReference>
<name>A0A7Y9R0B6_9BURK</name>
<dbReference type="GO" id="GO:0016020">
    <property type="term" value="C:membrane"/>
    <property type="evidence" value="ECO:0007669"/>
    <property type="project" value="InterPro"/>
</dbReference>
<gene>
    <name evidence="3" type="ORF">BDD16_003822</name>
</gene>
<dbReference type="InterPro" id="IPR000620">
    <property type="entry name" value="EamA_dom"/>
</dbReference>
<feature type="transmembrane region" description="Helical" evidence="1">
    <location>
        <begin position="99"/>
        <end position="120"/>
    </location>
</feature>
<comment type="caution">
    <text evidence="3">The sequence shown here is derived from an EMBL/GenBank/DDBJ whole genome shotgun (WGS) entry which is preliminary data.</text>
</comment>
<evidence type="ECO:0000259" key="2">
    <source>
        <dbReference type="Pfam" id="PF00892"/>
    </source>
</evidence>
<feature type="transmembrane region" description="Helical" evidence="1">
    <location>
        <begin position="127"/>
        <end position="143"/>
    </location>
</feature>
<keyword evidence="1" id="KW-0472">Membrane</keyword>
<dbReference type="Pfam" id="PF00892">
    <property type="entry name" value="EamA"/>
    <property type="match status" value="2"/>
</dbReference>
<organism evidence="3 4">
    <name type="scientific">Sphaerotilus montanus</name>
    <dbReference type="NCBI Taxonomy" id="522889"/>
    <lineage>
        <taxon>Bacteria</taxon>
        <taxon>Pseudomonadati</taxon>
        <taxon>Pseudomonadota</taxon>
        <taxon>Betaproteobacteria</taxon>
        <taxon>Burkholderiales</taxon>
        <taxon>Sphaerotilaceae</taxon>
        <taxon>Sphaerotilus</taxon>
    </lineage>
</organism>
<feature type="transmembrane region" description="Helical" evidence="1">
    <location>
        <begin position="73"/>
        <end position="93"/>
    </location>
</feature>
<feature type="transmembrane region" description="Helical" evidence="1">
    <location>
        <begin position="266"/>
        <end position="286"/>
    </location>
</feature>
<dbReference type="EMBL" id="JACCFH010000001">
    <property type="protein sequence ID" value="NYG34836.1"/>
    <property type="molecule type" value="Genomic_DNA"/>
</dbReference>
<keyword evidence="1" id="KW-1133">Transmembrane helix</keyword>
<proteinExistence type="predicted"/>
<reference evidence="3 4" key="1">
    <citation type="submission" date="2020-07" db="EMBL/GenBank/DDBJ databases">
        <title>Genomic Encyclopedia of Archaeal and Bacterial Type Strains, Phase II (KMG-II): from individual species to whole genera.</title>
        <authorList>
            <person name="Goeker M."/>
        </authorList>
    </citation>
    <scope>NUCLEOTIDE SEQUENCE [LARGE SCALE GENOMIC DNA]</scope>
    <source>
        <strain evidence="3 4">DSM 21226</strain>
    </source>
</reference>
<dbReference type="InterPro" id="IPR037185">
    <property type="entry name" value="EmrE-like"/>
</dbReference>
<feature type="transmembrane region" description="Helical" evidence="1">
    <location>
        <begin position="183"/>
        <end position="203"/>
    </location>
</feature>
<dbReference type="PANTHER" id="PTHR22911">
    <property type="entry name" value="ACYL-MALONYL CONDENSING ENZYME-RELATED"/>
    <property type="match status" value="1"/>
</dbReference>
<feature type="domain" description="EamA" evidence="2">
    <location>
        <begin position="166"/>
        <end position="276"/>
    </location>
</feature>
<evidence type="ECO:0000256" key="1">
    <source>
        <dbReference type="SAM" id="Phobius"/>
    </source>
</evidence>
<keyword evidence="4" id="KW-1185">Reference proteome</keyword>
<feature type="transmembrane region" description="Helical" evidence="1">
    <location>
        <begin position="44"/>
        <end position="61"/>
    </location>
</feature>
<evidence type="ECO:0000313" key="3">
    <source>
        <dbReference type="EMBL" id="NYG34836.1"/>
    </source>
</evidence>
<feature type="transmembrane region" description="Helical" evidence="1">
    <location>
        <begin position="149"/>
        <end position="171"/>
    </location>
</feature>
<dbReference type="Proteomes" id="UP000518288">
    <property type="component" value="Unassembled WGS sequence"/>
</dbReference>
<feature type="transmembrane region" description="Helical" evidence="1">
    <location>
        <begin position="241"/>
        <end position="260"/>
    </location>
</feature>
<sequence length="294" mass="31877">MTALVPAGKPAAIACTLAALVCFVALDTSTKVLASAVPVVMVVWFRYLFQVLLTVATATPARRRTLHHSRRPGLQVLRGLLLIAATVLAFYSLQVLPVAEFTAVVTLTPLCITLLAVWRLGERVTRLEWLLVLGGMVGALVVVRPTRDLFHWATVLPLVLVLDNALFQMLTRRLAEEDDATTTQFYTGCVGVVTASLLLPWTWQVPQGVHVWGLLMLLCVFGSIGHLLLIMAYARAPAATLTPFLYFQIVFAVVSGWLVFGHVPDLASFAGIALIGLCGSAGTWLASRMAHPPR</sequence>
<keyword evidence="1" id="KW-0812">Transmembrane</keyword>
<feature type="domain" description="EamA" evidence="2">
    <location>
        <begin position="13"/>
        <end position="143"/>
    </location>
</feature>
<protein>
    <submittedName>
        <fullName evidence="3">Drug/metabolite transporter (DMT)-like permease</fullName>
    </submittedName>
</protein>
<feature type="transmembrane region" description="Helical" evidence="1">
    <location>
        <begin position="209"/>
        <end position="234"/>
    </location>
</feature>